<protein>
    <submittedName>
        <fullName evidence="1">(Mediterranean fruit fly) hypothetical protein</fullName>
    </submittedName>
</protein>
<reference evidence="1" key="1">
    <citation type="submission" date="2020-11" db="EMBL/GenBank/DDBJ databases">
        <authorList>
            <person name="Whitehead M."/>
        </authorList>
    </citation>
    <scope>NUCLEOTIDE SEQUENCE</scope>
    <source>
        <strain evidence="1">EGII</strain>
    </source>
</reference>
<accession>A0A811UIQ8</accession>
<keyword evidence="2" id="KW-1185">Reference proteome</keyword>
<evidence type="ECO:0000313" key="1">
    <source>
        <dbReference type="EMBL" id="CAD6997555.1"/>
    </source>
</evidence>
<comment type="caution">
    <text evidence="1">The sequence shown here is derived from an EMBL/GenBank/DDBJ whole genome shotgun (WGS) entry which is preliminary data.</text>
</comment>
<sequence length="242" mass="27706">MSEKDNSNKPFDVLGIPLNQVETNLNSSIVSTVQSVVGQSNIQKNKSQGDTKWEAVKNKKLEQAIENTNKLISAKTINVKKRKQHNTQYDSMESLVEVQASRSMQVLLQSLHDLTQKKVLFKKRMTFLREIHRNRIATQHLNNLMTRKWNNLTMERQVNKAKNVNSNNRTSSTATAICIREKYKFKLIDIGDTIHLESVALKIFTASDEKISFVSVYNRSTDVLKCNDLNLLLNSLNTRPKC</sequence>
<dbReference type="EMBL" id="CAJHJT010000012">
    <property type="protein sequence ID" value="CAD6997555.1"/>
    <property type="molecule type" value="Genomic_DNA"/>
</dbReference>
<gene>
    <name evidence="1" type="ORF">CCAP1982_LOCUS6193</name>
</gene>
<dbReference type="AlphaFoldDB" id="A0A811UIQ8"/>
<dbReference type="Proteomes" id="UP000606786">
    <property type="component" value="Unassembled WGS sequence"/>
</dbReference>
<evidence type="ECO:0000313" key="2">
    <source>
        <dbReference type="Proteomes" id="UP000606786"/>
    </source>
</evidence>
<organism evidence="1 2">
    <name type="scientific">Ceratitis capitata</name>
    <name type="common">Mediterranean fruit fly</name>
    <name type="synonym">Tephritis capitata</name>
    <dbReference type="NCBI Taxonomy" id="7213"/>
    <lineage>
        <taxon>Eukaryota</taxon>
        <taxon>Metazoa</taxon>
        <taxon>Ecdysozoa</taxon>
        <taxon>Arthropoda</taxon>
        <taxon>Hexapoda</taxon>
        <taxon>Insecta</taxon>
        <taxon>Pterygota</taxon>
        <taxon>Neoptera</taxon>
        <taxon>Endopterygota</taxon>
        <taxon>Diptera</taxon>
        <taxon>Brachycera</taxon>
        <taxon>Muscomorpha</taxon>
        <taxon>Tephritoidea</taxon>
        <taxon>Tephritidae</taxon>
        <taxon>Ceratitis</taxon>
        <taxon>Ceratitis</taxon>
    </lineage>
</organism>
<proteinExistence type="predicted"/>
<name>A0A811UIQ8_CERCA</name>